<keyword evidence="1" id="KW-0813">Transport</keyword>
<dbReference type="GO" id="GO:0016887">
    <property type="term" value="F:ATP hydrolysis activity"/>
    <property type="evidence" value="ECO:0007669"/>
    <property type="project" value="InterPro"/>
</dbReference>
<sequence>MAQLGAMAAPRASAAGMAPALMTVEHATKHYKTETGSVHALEDLSLEIAKGEFVCILGPSGCGKSTLLWAMSGLHDLSSGRVVLNGTPVAGPRAEIGMIFQDANLLPWRNLRDNIRFPFEIKKIDPAPYEGRIQGFLQEVGLAGFETKMPRELSGGMQQRASIVRCLSFDPDVILMDEPFGALDAFTRDEMNLLIQRLWLETGKTIVFVTHNVSEAIFLADRVVVLTPRPGRLAHVFPVDLPRPRTIEMTFEPAFIRSIIEIKRTIETGSYTES</sequence>
<keyword evidence="3 5" id="KW-0067">ATP-binding</keyword>
<dbReference type="SUPFAM" id="SSF52540">
    <property type="entry name" value="P-loop containing nucleoside triphosphate hydrolases"/>
    <property type="match status" value="1"/>
</dbReference>
<dbReference type="SMART" id="SM00382">
    <property type="entry name" value="AAA"/>
    <property type="match status" value="1"/>
</dbReference>
<dbReference type="PANTHER" id="PTHR42788">
    <property type="entry name" value="TAURINE IMPORT ATP-BINDING PROTEIN-RELATED"/>
    <property type="match status" value="1"/>
</dbReference>
<evidence type="ECO:0000313" key="5">
    <source>
        <dbReference type="EMBL" id="CAA9542577.1"/>
    </source>
</evidence>
<dbReference type="InterPro" id="IPR003593">
    <property type="entry name" value="AAA+_ATPase"/>
</dbReference>
<reference evidence="5" key="1">
    <citation type="submission" date="2020-02" db="EMBL/GenBank/DDBJ databases">
        <authorList>
            <person name="Meier V. D."/>
        </authorList>
    </citation>
    <scope>NUCLEOTIDE SEQUENCE</scope>
    <source>
        <strain evidence="5">AVDCRST_MAG59</strain>
    </source>
</reference>
<dbReference type="InterPro" id="IPR017871">
    <property type="entry name" value="ABC_transporter-like_CS"/>
</dbReference>
<dbReference type="PROSITE" id="PS50893">
    <property type="entry name" value="ABC_TRANSPORTER_2"/>
    <property type="match status" value="1"/>
</dbReference>
<protein>
    <submittedName>
        <fullName evidence="5">ABC transporter, ATP-binding protein</fullName>
    </submittedName>
</protein>
<organism evidence="5">
    <name type="scientific">uncultured Thermomicrobiales bacterium</name>
    <dbReference type="NCBI Taxonomy" id="1645740"/>
    <lineage>
        <taxon>Bacteria</taxon>
        <taxon>Pseudomonadati</taxon>
        <taxon>Thermomicrobiota</taxon>
        <taxon>Thermomicrobia</taxon>
        <taxon>Thermomicrobiales</taxon>
        <taxon>environmental samples</taxon>
    </lineage>
</organism>
<dbReference type="PANTHER" id="PTHR42788:SF13">
    <property type="entry name" value="ALIPHATIC SULFONATES IMPORT ATP-BINDING PROTEIN SSUB"/>
    <property type="match status" value="1"/>
</dbReference>
<dbReference type="CDD" id="cd03293">
    <property type="entry name" value="ABC_NrtD_SsuB_transporters"/>
    <property type="match status" value="1"/>
</dbReference>
<evidence type="ECO:0000256" key="3">
    <source>
        <dbReference type="ARBA" id="ARBA00022840"/>
    </source>
</evidence>
<accession>A0A6J4U9N0</accession>
<evidence type="ECO:0000259" key="4">
    <source>
        <dbReference type="PROSITE" id="PS50893"/>
    </source>
</evidence>
<keyword evidence="2" id="KW-0547">Nucleotide-binding</keyword>
<name>A0A6J4U9N0_9BACT</name>
<dbReference type="GO" id="GO:0005524">
    <property type="term" value="F:ATP binding"/>
    <property type="evidence" value="ECO:0007669"/>
    <property type="project" value="UniProtKB-KW"/>
</dbReference>
<dbReference type="InterPro" id="IPR050166">
    <property type="entry name" value="ABC_transporter_ATP-bind"/>
</dbReference>
<dbReference type="Gene3D" id="3.40.50.300">
    <property type="entry name" value="P-loop containing nucleotide triphosphate hydrolases"/>
    <property type="match status" value="1"/>
</dbReference>
<dbReference type="InterPro" id="IPR027417">
    <property type="entry name" value="P-loop_NTPase"/>
</dbReference>
<dbReference type="InterPro" id="IPR003439">
    <property type="entry name" value="ABC_transporter-like_ATP-bd"/>
</dbReference>
<dbReference type="AlphaFoldDB" id="A0A6J4U9N0"/>
<dbReference type="EMBL" id="CADCWF010000055">
    <property type="protein sequence ID" value="CAA9542577.1"/>
    <property type="molecule type" value="Genomic_DNA"/>
</dbReference>
<evidence type="ECO:0000256" key="1">
    <source>
        <dbReference type="ARBA" id="ARBA00022448"/>
    </source>
</evidence>
<dbReference type="Pfam" id="PF00005">
    <property type="entry name" value="ABC_tran"/>
    <property type="match status" value="1"/>
</dbReference>
<dbReference type="PROSITE" id="PS00211">
    <property type="entry name" value="ABC_TRANSPORTER_1"/>
    <property type="match status" value="1"/>
</dbReference>
<gene>
    <name evidence="5" type="ORF">AVDCRST_MAG59-968</name>
</gene>
<proteinExistence type="predicted"/>
<feature type="domain" description="ABC transporter" evidence="4">
    <location>
        <begin position="22"/>
        <end position="253"/>
    </location>
</feature>
<evidence type="ECO:0000256" key="2">
    <source>
        <dbReference type="ARBA" id="ARBA00022741"/>
    </source>
</evidence>